<dbReference type="AlphaFoldDB" id="A0AAD1UIC2"/>
<gene>
    <name evidence="3" type="ORF">ECRASSUSDP1_LOCUS9076</name>
</gene>
<organism evidence="3 4">
    <name type="scientific">Euplotes crassus</name>
    <dbReference type="NCBI Taxonomy" id="5936"/>
    <lineage>
        <taxon>Eukaryota</taxon>
        <taxon>Sar</taxon>
        <taxon>Alveolata</taxon>
        <taxon>Ciliophora</taxon>
        <taxon>Intramacronucleata</taxon>
        <taxon>Spirotrichea</taxon>
        <taxon>Hypotrichia</taxon>
        <taxon>Euplotida</taxon>
        <taxon>Euplotidae</taxon>
        <taxon>Moneuplotes</taxon>
    </lineage>
</organism>
<feature type="coiled-coil region" evidence="1">
    <location>
        <begin position="253"/>
        <end position="287"/>
    </location>
</feature>
<dbReference type="Proteomes" id="UP001295684">
    <property type="component" value="Unassembled WGS sequence"/>
</dbReference>
<name>A0AAD1UIC2_EUPCR</name>
<keyword evidence="4" id="KW-1185">Reference proteome</keyword>
<evidence type="ECO:0000259" key="2">
    <source>
        <dbReference type="Pfam" id="PF13863"/>
    </source>
</evidence>
<dbReference type="Pfam" id="PF13863">
    <property type="entry name" value="DUF4200"/>
    <property type="match status" value="1"/>
</dbReference>
<evidence type="ECO:0000313" key="4">
    <source>
        <dbReference type="Proteomes" id="UP001295684"/>
    </source>
</evidence>
<proteinExistence type="predicted"/>
<reference evidence="3" key="1">
    <citation type="submission" date="2023-07" db="EMBL/GenBank/DDBJ databases">
        <authorList>
            <consortium name="AG Swart"/>
            <person name="Singh M."/>
            <person name="Singh A."/>
            <person name="Seah K."/>
            <person name="Emmerich C."/>
        </authorList>
    </citation>
    <scope>NUCLEOTIDE SEQUENCE</scope>
    <source>
        <strain evidence="3">DP1</strain>
    </source>
</reference>
<feature type="domain" description="DUF4200" evidence="2">
    <location>
        <begin position="190"/>
        <end position="302"/>
    </location>
</feature>
<dbReference type="EMBL" id="CAMPGE010008905">
    <property type="protein sequence ID" value="CAI2367788.1"/>
    <property type="molecule type" value="Genomic_DNA"/>
</dbReference>
<dbReference type="InterPro" id="IPR025252">
    <property type="entry name" value="DUF4200"/>
</dbReference>
<accession>A0AAD1UIC2</accession>
<sequence>MRNESLDASIKFPVVGLPKLKAAQLDQNNEMKLNPFILPKRSELMLIHNERMRIQEQMTREKMKNVFSIHEKGTSNFRNREGVIREIHSIKPIDEQPGFHHNLTAKKNLKRYSQAMAMGSEKLNIFETDPDELEDRLNVIKQENTLAQHSQSVAPKEAQTLDVANMPSKKSAHMAYLQDKIKQKESRKDFVNQSRDLLFLEISIRNKKEETEKLKEFIVTENEKLLEAKNSFKEDRDKFQKYVEQLALEAEKASRKTGKLEEIKSQKNKITEELSEINREISKVDDELKVAIEHREFILDLSKLLNVAGKNRKKQKRDDKISESDTDFFITKQEEVSQTPSQDI</sequence>
<comment type="caution">
    <text evidence="3">The sequence shown here is derived from an EMBL/GenBank/DDBJ whole genome shotgun (WGS) entry which is preliminary data.</text>
</comment>
<evidence type="ECO:0000256" key="1">
    <source>
        <dbReference type="SAM" id="Coils"/>
    </source>
</evidence>
<evidence type="ECO:0000313" key="3">
    <source>
        <dbReference type="EMBL" id="CAI2367788.1"/>
    </source>
</evidence>
<keyword evidence="1" id="KW-0175">Coiled coil</keyword>
<protein>
    <recommendedName>
        <fullName evidence="2">DUF4200 domain-containing protein</fullName>
    </recommendedName>
</protein>